<reference evidence="1 2" key="2">
    <citation type="journal article" date="2017" name="Nature">
        <title>The Apostasia genome and the evolution of orchids.</title>
        <authorList>
            <person name="Zhang G.Q."/>
            <person name="Liu K.W."/>
            <person name="Li Z."/>
            <person name="Lohaus R."/>
            <person name="Hsiao Y.Y."/>
            <person name="Niu S.C."/>
            <person name="Wang J.Y."/>
            <person name="Lin Y.C."/>
            <person name="Xu Q."/>
            <person name="Chen L.J."/>
            <person name="Yoshida K."/>
            <person name="Fujiwara S."/>
            <person name="Wang Z.W."/>
            <person name="Zhang Y.Q."/>
            <person name="Mitsuda N."/>
            <person name="Wang M."/>
            <person name="Liu G.H."/>
            <person name="Pecoraro L."/>
            <person name="Huang H.X."/>
            <person name="Xiao X.J."/>
            <person name="Lin M."/>
            <person name="Wu X.Y."/>
            <person name="Wu W.L."/>
            <person name="Chen Y.Y."/>
            <person name="Chang S.B."/>
            <person name="Sakamoto S."/>
            <person name="Ohme-Takagi M."/>
            <person name="Yagi M."/>
            <person name="Zeng S.J."/>
            <person name="Shen C.Y."/>
            <person name="Yeh C.M."/>
            <person name="Luo Y.B."/>
            <person name="Tsai W.C."/>
            <person name="Van de Peer Y."/>
            <person name="Liu Z.J."/>
        </authorList>
    </citation>
    <scope>NUCLEOTIDE SEQUENCE [LARGE SCALE GENOMIC DNA]</scope>
    <source>
        <tissue evidence="1">The whole plant</tissue>
    </source>
</reference>
<dbReference type="EMBL" id="KZ501924">
    <property type="protein sequence ID" value="PKU86790.1"/>
    <property type="molecule type" value="Genomic_DNA"/>
</dbReference>
<organism evidence="1 2">
    <name type="scientific">Dendrobium catenatum</name>
    <dbReference type="NCBI Taxonomy" id="906689"/>
    <lineage>
        <taxon>Eukaryota</taxon>
        <taxon>Viridiplantae</taxon>
        <taxon>Streptophyta</taxon>
        <taxon>Embryophyta</taxon>
        <taxon>Tracheophyta</taxon>
        <taxon>Spermatophyta</taxon>
        <taxon>Magnoliopsida</taxon>
        <taxon>Liliopsida</taxon>
        <taxon>Asparagales</taxon>
        <taxon>Orchidaceae</taxon>
        <taxon>Epidendroideae</taxon>
        <taxon>Malaxideae</taxon>
        <taxon>Dendrobiinae</taxon>
        <taxon>Dendrobium</taxon>
    </lineage>
</organism>
<dbReference type="Proteomes" id="UP000233837">
    <property type="component" value="Unassembled WGS sequence"/>
</dbReference>
<gene>
    <name evidence="1" type="ORF">MA16_Dca020952</name>
</gene>
<protein>
    <submittedName>
        <fullName evidence="1">Uncharacterized protein</fullName>
    </submittedName>
</protein>
<proteinExistence type="predicted"/>
<dbReference type="AlphaFoldDB" id="A0A2I0XFX3"/>
<reference evidence="1 2" key="1">
    <citation type="journal article" date="2016" name="Sci. Rep.">
        <title>The Dendrobium catenatum Lindl. genome sequence provides insights into polysaccharide synthase, floral development and adaptive evolution.</title>
        <authorList>
            <person name="Zhang G.Q."/>
            <person name="Xu Q."/>
            <person name="Bian C."/>
            <person name="Tsai W.C."/>
            <person name="Yeh C.M."/>
            <person name="Liu K.W."/>
            <person name="Yoshida K."/>
            <person name="Zhang L.S."/>
            <person name="Chang S.B."/>
            <person name="Chen F."/>
            <person name="Shi Y."/>
            <person name="Su Y.Y."/>
            <person name="Zhang Y.Q."/>
            <person name="Chen L.J."/>
            <person name="Yin Y."/>
            <person name="Lin M."/>
            <person name="Huang H."/>
            <person name="Deng H."/>
            <person name="Wang Z.W."/>
            <person name="Zhu S.L."/>
            <person name="Zhao X."/>
            <person name="Deng C."/>
            <person name="Niu S.C."/>
            <person name="Huang J."/>
            <person name="Wang M."/>
            <person name="Liu G.H."/>
            <person name="Yang H.J."/>
            <person name="Xiao X.J."/>
            <person name="Hsiao Y.Y."/>
            <person name="Wu W.L."/>
            <person name="Chen Y.Y."/>
            <person name="Mitsuda N."/>
            <person name="Ohme-Takagi M."/>
            <person name="Luo Y.B."/>
            <person name="Van de Peer Y."/>
            <person name="Liu Z.J."/>
        </authorList>
    </citation>
    <scope>NUCLEOTIDE SEQUENCE [LARGE SCALE GENOMIC DNA]</scope>
    <source>
        <tissue evidence="1">The whole plant</tissue>
    </source>
</reference>
<keyword evidence="2" id="KW-1185">Reference proteome</keyword>
<evidence type="ECO:0000313" key="2">
    <source>
        <dbReference type="Proteomes" id="UP000233837"/>
    </source>
</evidence>
<name>A0A2I0XFX3_9ASPA</name>
<accession>A0A2I0XFX3</accession>
<evidence type="ECO:0000313" key="1">
    <source>
        <dbReference type="EMBL" id="PKU86790.1"/>
    </source>
</evidence>
<sequence length="53" mass="5679">MSVTPSAAIHLFNSNKTSNRLASTSSIFTATPVSPPHLLLFTPLSLLIHSVLF</sequence>